<feature type="domain" description="Peptidase M16 N-terminal" evidence="3">
    <location>
        <begin position="33"/>
        <end position="179"/>
    </location>
</feature>
<dbReference type="GO" id="GO:0016787">
    <property type="term" value="F:hydrolase activity"/>
    <property type="evidence" value="ECO:0007669"/>
    <property type="project" value="UniProtKB-KW"/>
</dbReference>
<dbReference type="InterPro" id="IPR007863">
    <property type="entry name" value="Peptidase_M16_C"/>
</dbReference>
<evidence type="ECO:0000259" key="4">
    <source>
        <dbReference type="Pfam" id="PF05193"/>
    </source>
</evidence>
<evidence type="ECO:0000259" key="3">
    <source>
        <dbReference type="Pfam" id="PF00675"/>
    </source>
</evidence>
<gene>
    <name evidence="6" type="ORF">CANTEDRAFT_114590</name>
</gene>
<dbReference type="KEGG" id="cten:18247492"/>
<evidence type="ECO:0000313" key="5">
    <source>
        <dbReference type="EMBL" id="EGV63619.1"/>
    </source>
</evidence>
<dbReference type="Pfam" id="PF00675">
    <property type="entry name" value="Peptidase_M16"/>
    <property type="match status" value="1"/>
</dbReference>
<reference evidence="6 7" key="1">
    <citation type="journal article" date="2011" name="Proc. Natl. Acad. Sci. U.S.A.">
        <title>Comparative genomics of xylose-fermenting fungi for enhanced biofuel production.</title>
        <authorList>
            <person name="Wohlbach D.J."/>
            <person name="Kuo A."/>
            <person name="Sato T.K."/>
            <person name="Potts K.M."/>
            <person name="Salamov A.A."/>
            <person name="LaButti K.M."/>
            <person name="Sun H."/>
            <person name="Clum A."/>
            <person name="Pangilinan J.L."/>
            <person name="Lindquist E.A."/>
            <person name="Lucas S."/>
            <person name="Lapidus A."/>
            <person name="Jin M."/>
            <person name="Gunawan C."/>
            <person name="Balan V."/>
            <person name="Dale B.E."/>
            <person name="Jeffries T.W."/>
            <person name="Zinkel R."/>
            <person name="Barry K.W."/>
            <person name="Grigoriev I.V."/>
            <person name="Gasch A.P."/>
        </authorList>
    </citation>
    <scope>NUCLEOTIDE SEQUENCE [LARGE SCALE GENOMIC DNA]</scope>
    <source>
        <strain evidence="6">ATCC 10573</strain>
        <strain evidence="7">ATCC 10573 / BCRC 21748 / CBS 615 / JCM 9827 / NBRC 10315 / NRRL Y-1498 / VKM Y-70</strain>
    </source>
</reference>
<dbReference type="EMBL" id="GL996524">
    <property type="protein sequence ID" value="EGV63620.1"/>
    <property type="molecule type" value="Genomic_DNA"/>
</dbReference>
<dbReference type="Proteomes" id="UP000000707">
    <property type="component" value="Unassembled WGS sequence"/>
</dbReference>
<dbReference type="InterPro" id="IPR011765">
    <property type="entry name" value="Pept_M16_N"/>
</dbReference>
<protein>
    <submittedName>
        <fullName evidence="5">LuxS/MPP-like metallohydrolase</fullName>
    </submittedName>
</protein>
<dbReference type="GO" id="GO:0046872">
    <property type="term" value="F:metal ion binding"/>
    <property type="evidence" value="ECO:0007669"/>
    <property type="project" value="InterPro"/>
</dbReference>
<comment type="function">
    <text evidence="1">Substrate recognition and binding subunit of the essential mitochondrial processing protease (MPP), which cleaves the mitochondrial sequence off newly imported precursors proteins.</text>
</comment>
<keyword evidence="7" id="KW-1185">Reference proteome</keyword>
<name>G3B5S5_CANTC</name>
<dbReference type="EMBL" id="GL996524">
    <property type="protein sequence ID" value="EGV63619.1"/>
    <property type="molecule type" value="Genomic_DNA"/>
</dbReference>
<dbReference type="AlphaFoldDB" id="G3B5S5"/>
<evidence type="ECO:0000256" key="1">
    <source>
        <dbReference type="ARBA" id="ARBA00002123"/>
    </source>
</evidence>
<dbReference type="PANTHER" id="PTHR11851">
    <property type="entry name" value="METALLOPROTEASE"/>
    <property type="match status" value="1"/>
</dbReference>
<evidence type="ECO:0000313" key="7">
    <source>
        <dbReference type="Proteomes" id="UP000000707"/>
    </source>
</evidence>
<evidence type="ECO:0000313" key="6">
    <source>
        <dbReference type="EMBL" id="EGV63620.1"/>
    </source>
</evidence>
<dbReference type="OrthoDB" id="277191at2759"/>
<dbReference type="SUPFAM" id="SSF63411">
    <property type="entry name" value="LuxS/MPP-like metallohydrolase"/>
    <property type="match status" value="2"/>
</dbReference>
<dbReference type="InterPro" id="IPR050361">
    <property type="entry name" value="MPP/UQCRC_Complex"/>
</dbReference>
<dbReference type="GeneID" id="18247492"/>
<evidence type="ECO:0000256" key="2">
    <source>
        <dbReference type="ARBA" id="ARBA00007261"/>
    </source>
</evidence>
<keyword evidence="5" id="KW-0378">Hydrolase</keyword>
<dbReference type="PANTHER" id="PTHR11851:SF49">
    <property type="entry name" value="MITOCHONDRIAL-PROCESSING PEPTIDASE SUBUNIT ALPHA"/>
    <property type="match status" value="1"/>
</dbReference>
<dbReference type="Gene3D" id="3.30.830.10">
    <property type="entry name" value="Metalloenzyme, LuxS/M16 peptidase-like"/>
    <property type="match status" value="2"/>
</dbReference>
<feature type="domain" description="Peptidase M16 C-terminal" evidence="4">
    <location>
        <begin position="186"/>
        <end position="376"/>
    </location>
</feature>
<dbReference type="Pfam" id="PF05193">
    <property type="entry name" value="Peptidase_M16_C"/>
    <property type="match status" value="1"/>
</dbReference>
<dbReference type="eggNOG" id="KOG2067">
    <property type="taxonomic scope" value="Eukaryota"/>
</dbReference>
<accession>G3B5S5</accession>
<dbReference type="GO" id="GO:0006627">
    <property type="term" value="P:protein processing involved in protein targeting to mitochondrion"/>
    <property type="evidence" value="ECO:0007669"/>
    <property type="project" value="TreeGrafter"/>
</dbReference>
<dbReference type="InterPro" id="IPR011249">
    <property type="entry name" value="Metalloenz_LuxS/M16"/>
</dbReference>
<organism evidence="7">
    <name type="scientific">Candida tenuis (strain ATCC 10573 / BCRC 21748 / CBS 615 / JCM 9827 / NBRC 10315 / NRRL Y-1498 / VKM Y-70)</name>
    <name type="common">Yeast</name>
    <name type="synonym">Yamadazyma tenuis</name>
    <dbReference type="NCBI Taxonomy" id="590646"/>
    <lineage>
        <taxon>Eukaryota</taxon>
        <taxon>Fungi</taxon>
        <taxon>Dikarya</taxon>
        <taxon>Ascomycota</taxon>
        <taxon>Saccharomycotina</taxon>
        <taxon>Pichiomycetes</taxon>
        <taxon>Debaryomycetaceae</taxon>
        <taxon>Yamadazyma</taxon>
    </lineage>
</organism>
<sequence length="465" mass="51841">MLRRYLSTSRSHFNDVVHGNPSINLSTLPNGLRVITDSTPGHFSALGAYIDAGSKFEDPSKPGISHLMDRLAWRSTEKYTGTEMMNALSNLGGNYMCSAQRESMIYQASVFNKDVDKMFDCISQTILEPKFTDKEFLETLSTIDFETSVMVHKPDIVLPELLHKVAYPDNTLGLPLYCPVERIPYISKDEVLNYHKSFYQPQNIVVSMIGVEHAHAIKLVESTFGHLTKGPAHQVPKPKYVGGEIHIPFQPPLFSNLPELYHMQIGFETTGLLNDELYSLAVLQKLLGGGSSFSAGGPGKGMFSRLYTRVLNQYAFIENCTSFNHSYVGSGLFGINISASPNAAHVMPQIIGFEFSSLLEPNAISDSEFNRAKNQLISTLLYNVESKLAALEDLGRQIQCQNKLVSIDEMIEKINALTIKDLTKVVEKLISSNPSVVLQGDREAFGNLDDVFKHFGLNQKRSKWF</sequence>
<comment type="similarity">
    <text evidence="2">Belongs to the peptidase M16 family.</text>
</comment>
<proteinExistence type="inferred from homology"/>
<dbReference type="HOGENOM" id="CLU_009902_5_2_1"/>
<dbReference type="STRING" id="590646.G3B5S5"/>
<dbReference type="GO" id="GO:0005739">
    <property type="term" value="C:mitochondrion"/>
    <property type="evidence" value="ECO:0007669"/>
    <property type="project" value="TreeGrafter"/>
</dbReference>